<evidence type="ECO:0000256" key="1">
    <source>
        <dbReference type="SAM" id="MobiDB-lite"/>
    </source>
</evidence>
<dbReference type="Gene3D" id="1.25.40.10">
    <property type="entry name" value="Tetratricopeptide repeat domain"/>
    <property type="match status" value="1"/>
</dbReference>
<dbReference type="SUPFAM" id="SSF81901">
    <property type="entry name" value="HCP-like"/>
    <property type="match status" value="1"/>
</dbReference>
<reference evidence="3" key="2">
    <citation type="submission" date="2023-02" db="EMBL/GenBank/DDBJ databases">
        <authorList>
            <person name="Rayyan A."/>
            <person name="Meyer T."/>
            <person name="Kyndt J.A."/>
        </authorList>
    </citation>
    <scope>NUCLEOTIDE SEQUENCE</scope>
    <source>
        <strain evidence="3">DSM 9987</strain>
    </source>
</reference>
<keyword evidence="2" id="KW-0812">Transmembrane</keyword>
<dbReference type="EMBL" id="JAQQLI010000020">
    <property type="protein sequence ID" value="MDC7786806.1"/>
    <property type="molecule type" value="Genomic_DNA"/>
</dbReference>
<evidence type="ECO:0000313" key="3">
    <source>
        <dbReference type="EMBL" id="MDC7786806.1"/>
    </source>
</evidence>
<evidence type="ECO:0000313" key="4">
    <source>
        <dbReference type="Proteomes" id="UP001165652"/>
    </source>
</evidence>
<feature type="transmembrane region" description="Helical" evidence="2">
    <location>
        <begin position="77"/>
        <end position="94"/>
    </location>
</feature>
<sequence>MVALIVLIVGLFAFLIFQGTNLYWSLQVRGWIDDIARAFDLDEYLAQAIFLVVVAAATTLTTLCFSFSPLKRRLGRLGLLGLSVGVSLLLAYAWRMNFFTPEGTATRCYVLTRDPAEPVRYGNRPGTIDQQTGRPCRPVTAERLRQLQDYKNGRRPVRLTMRDPEFFDPLTGEAIVWYIRTREGTIELFDLMGFHPDGQELQPVDRDVPLAWRAQFDRQPPRRLDNPTEGDFFDSMTGKPRLWYARAAGGGFVFYDRAGFSPETGEALNPVDLDVQKEWRAHKQQADSSRCYVITRDTANVVKYWNRPGEIEPQTGRLCRLLTAEVVERLEEYKKGNRPRRIQSPDPMFFDLRTGEPIVWYFKDEKGHIELFDLMGFHPQTGEELTPITKDIARDWQSQQSSVPKVPNRITFSSNVILFDPLTGQPRLWFWRKAEADYEFFDGPGFHPRNGDALKQFTRDEARAYESEIAAKKEALLRQQEQIDRERREREERDAAARRELERKKEQERREREEQATRASEAERMCDSLAANPNDRNKVGEGVGFGVLKGQATEAIQYCEIAMRQNPQQLRFKYQLARALQWTDRPRALQLHQELTSRRYPASFDNLGWMYYMDRKDPVQAVAMFRTGAQLNDADSMVSLAEMVDRGHVVPGSPAETKIELCRRAAELGHSGASLCYQQEVAKEEQATKAREVQLQQQQMMLQLMGTVIQNAATRRR</sequence>
<dbReference type="RefSeq" id="WP_272777652.1">
    <property type="nucleotide sequence ID" value="NZ_JAQQLI010000020.1"/>
</dbReference>
<keyword evidence="4" id="KW-1185">Reference proteome</keyword>
<feature type="transmembrane region" description="Helical" evidence="2">
    <location>
        <begin position="5"/>
        <end position="24"/>
    </location>
</feature>
<gene>
    <name evidence="3" type="ORF">PQJ73_14020</name>
</gene>
<feature type="region of interest" description="Disordered" evidence="1">
    <location>
        <begin position="482"/>
        <end position="523"/>
    </location>
</feature>
<keyword evidence="2" id="KW-0472">Membrane</keyword>
<name>A0ABT5JB29_RHOTP</name>
<dbReference type="Proteomes" id="UP001165652">
    <property type="component" value="Unassembled WGS sequence"/>
</dbReference>
<evidence type="ECO:0000256" key="2">
    <source>
        <dbReference type="SAM" id="Phobius"/>
    </source>
</evidence>
<feature type="transmembrane region" description="Helical" evidence="2">
    <location>
        <begin position="44"/>
        <end position="65"/>
    </location>
</feature>
<comment type="caution">
    <text evidence="3">The sequence shown here is derived from an EMBL/GenBank/DDBJ whole genome shotgun (WGS) entry which is preliminary data.</text>
</comment>
<protein>
    <submittedName>
        <fullName evidence="3">Uncharacterized protein</fullName>
    </submittedName>
</protein>
<organism evidence="3 4">
    <name type="scientific">Rhodoplanes tepidamans</name>
    <name type="common">Rhodoplanes cryptolactis</name>
    <dbReference type="NCBI Taxonomy" id="200616"/>
    <lineage>
        <taxon>Bacteria</taxon>
        <taxon>Pseudomonadati</taxon>
        <taxon>Pseudomonadota</taxon>
        <taxon>Alphaproteobacteria</taxon>
        <taxon>Hyphomicrobiales</taxon>
        <taxon>Nitrobacteraceae</taxon>
        <taxon>Rhodoplanes</taxon>
    </lineage>
</organism>
<proteinExistence type="predicted"/>
<accession>A0ABT5JB29</accession>
<dbReference type="InterPro" id="IPR011990">
    <property type="entry name" value="TPR-like_helical_dom_sf"/>
</dbReference>
<reference evidence="3" key="1">
    <citation type="journal article" date="2023" name="Microbiol Resour">
        <title>Genome Sequences of Rhodoplanes serenus and Two Thermotolerant Strains, Rhodoplanes tepidamans and 'Rhodoplanes cryptolactis,' Further Refine the Genus.</title>
        <authorList>
            <person name="Rayyan A.A."/>
            <person name="Kyndt J.A."/>
        </authorList>
    </citation>
    <scope>NUCLEOTIDE SEQUENCE</scope>
    <source>
        <strain evidence="3">DSM 9987</strain>
    </source>
</reference>
<keyword evidence="2" id="KW-1133">Transmembrane helix</keyword>